<name>A0A150TFN1_SORCE</name>
<evidence type="ECO:0000259" key="1">
    <source>
        <dbReference type="Pfam" id="PF14065"/>
    </source>
</evidence>
<dbReference type="AlphaFoldDB" id="A0A150TFN1"/>
<proteinExistence type="predicted"/>
<sequence>MISELLVLLRNTVNEHLTASAGWRGPVPDQGPVAFLDSEAADGLELKLGAVTLLLVNLEEDHTLRPADPFRVTLPDGTTQRVQPAIQMNAYVLFAARFKEYEQGLRCISLILQLFQGRRVLDHENTPALSGRIERLTLELLTLPLSELNQLWGVLRSAYQPSLLYKVRMVVFQEEGASGAPQITEPVLRIHP</sequence>
<feature type="domain" description="Pvc16 N-terminal" evidence="1">
    <location>
        <begin position="9"/>
        <end position="180"/>
    </location>
</feature>
<gene>
    <name evidence="2" type="ORF">BE21_51955</name>
</gene>
<dbReference type="EMBL" id="JEME01002728">
    <property type="protein sequence ID" value="KYG03387.1"/>
    <property type="molecule type" value="Genomic_DNA"/>
</dbReference>
<organism evidence="2 3">
    <name type="scientific">Sorangium cellulosum</name>
    <name type="common">Polyangium cellulosum</name>
    <dbReference type="NCBI Taxonomy" id="56"/>
    <lineage>
        <taxon>Bacteria</taxon>
        <taxon>Pseudomonadati</taxon>
        <taxon>Myxococcota</taxon>
        <taxon>Polyangia</taxon>
        <taxon>Polyangiales</taxon>
        <taxon>Polyangiaceae</taxon>
        <taxon>Sorangium</taxon>
    </lineage>
</organism>
<dbReference type="Proteomes" id="UP000075502">
    <property type="component" value="Unassembled WGS sequence"/>
</dbReference>
<dbReference type="InterPro" id="IPR025351">
    <property type="entry name" value="Pvc16_N"/>
</dbReference>
<dbReference type="Pfam" id="PF14065">
    <property type="entry name" value="Pvc16_N"/>
    <property type="match status" value="1"/>
</dbReference>
<reference evidence="2 3" key="1">
    <citation type="submission" date="2014-02" db="EMBL/GenBank/DDBJ databases">
        <title>The small core and large imbalanced accessory genome model reveals a collaborative survival strategy of Sorangium cellulosum strains in nature.</title>
        <authorList>
            <person name="Han K."/>
            <person name="Peng R."/>
            <person name="Blom J."/>
            <person name="Li Y.-Z."/>
        </authorList>
    </citation>
    <scope>NUCLEOTIDE SEQUENCE [LARGE SCALE GENOMIC DNA]</scope>
    <source>
        <strain evidence="2 3">So0007-03</strain>
    </source>
</reference>
<evidence type="ECO:0000313" key="2">
    <source>
        <dbReference type="EMBL" id="KYG03387.1"/>
    </source>
</evidence>
<evidence type="ECO:0000313" key="3">
    <source>
        <dbReference type="Proteomes" id="UP000075502"/>
    </source>
</evidence>
<accession>A0A150TFN1</accession>
<comment type="caution">
    <text evidence="2">The sequence shown here is derived from an EMBL/GenBank/DDBJ whole genome shotgun (WGS) entry which is preliminary data.</text>
</comment>
<protein>
    <recommendedName>
        <fullName evidence="1">Pvc16 N-terminal domain-containing protein</fullName>
    </recommendedName>
</protein>